<reference evidence="1 2" key="1">
    <citation type="journal article" date="2019" name="Emerg. Microbes Infect.">
        <title>Comprehensive subspecies identification of 175 nontuberculous mycobacteria species based on 7547 genomic profiles.</title>
        <authorList>
            <person name="Matsumoto Y."/>
            <person name="Kinjo T."/>
            <person name="Motooka D."/>
            <person name="Nabeya D."/>
            <person name="Jung N."/>
            <person name="Uechi K."/>
            <person name="Horii T."/>
            <person name="Iida T."/>
            <person name="Fujita J."/>
            <person name="Nakamura S."/>
        </authorList>
    </citation>
    <scope>NUCLEOTIDE SEQUENCE [LARGE SCALE GENOMIC DNA]</scope>
    <source>
        <strain evidence="1 2">JCM 6399</strain>
    </source>
</reference>
<dbReference type="Proteomes" id="UP000465785">
    <property type="component" value="Chromosome"/>
</dbReference>
<evidence type="ECO:0000313" key="2">
    <source>
        <dbReference type="Proteomes" id="UP000465785"/>
    </source>
</evidence>
<sequence length="78" mass="8792">MASTAEDRAHRAELAEELGFVPATLDAADIERHRRLKAAADTAPSRERIWRKYAHLREQKRRSEVEAAGCAAVSDLYE</sequence>
<dbReference type="RefSeq" id="WP_163729106.1">
    <property type="nucleotide sequence ID" value="NZ_AP022601.1"/>
</dbReference>
<organism evidence="1 2">
    <name type="scientific">Mycobacterium gallinarum</name>
    <dbReference type="NCBI Taxonomy" id="39689"/>
    <lineage>
        <taxon>Bacteria</taxon>
        <taxon>Bacillati</taxon>
        <taxon>Actinomycetota</taxon>
        <taxon>Actinomycetes</taxon>
        <taxon>Mycobacteriales</taxon>
        <taxon>Mycobacteriaceae</taxon>
        <taxon>Mycobacterium</taxon>
    </lineage>
</organism>
<protein>
    <submittedName>
        <fullName evidence="1">Uncharacterized protein</fullName>
    </submittedName>
</protein>
<dbReference type="EMBL" id="AP022601">
    <property type="protein sequence ID" value="BBY92299.1"/>
    <property type="molecule type" value="Genomic_DNA"/>
</dbReference>
<dbReference type="AlphaFoldDB" id="A0A9W4B1G6"/>
<proteinExistence type="predicted"/>
<accession>A0A9W4B1G6</accession>
<evidence type="ECO:0000313" key="1">
    <source>
        <dbReference type="EMBL" id="BBY92299.1"/>
    </source>
</evidence>
<name>A0A9W4B1G6_9MYCO</name>
<dbReference type="KEGG" id="mgau:MGALJ_19680"/>
<keyword evidence="2" id="KW-1185">Reference proteome</keyword>
<gene>
    <name evidence="1" type="ORF">MGALJ_19680</name>
</gene>